<protein>
    <submittedName>
        <fullName evidence="2">Uncharacterized protein</fullName>
    </submittedName>
</protein>
<feature type="region of interest" description="Disordered" evidence="1">
    <location>
        <begin position="59"/>
        <end position="82"/>
    </location>
</feature>
<sequence>MSDTFAVHPAGYVLYHDMIQRLSTRFPDVPLWRIEAIAYSENEAMTGGLLHVVPEGVEHGTAERLGGPASPVQEEHAHGAED</sequence>
<evidence type="ECO:0000313" key="2">
    <source>
        <dbReference type="EMBL" id="GAA4776821.1"/>
    </source>
</evidence>
<name>A0ABP9AB87_9MICO</name>
<organism evidence="2 3">
    <name type="scientific">Microbacterium gilvum</name>
    <dbReference type="NCBI Taxonomy" id="1336204"/>
    <lineage>
        <taxon>Bacteria</taxon>
        <taxon>Bacillati</taxon>
        <taxon>Actinomycetota</taxon>
        <taxon>Actinomycetes</taxon>
        <taxon>Micrococcales</taxon>
        <taxon>Microbacteriaceae</taxon>
        <taxon>Microbacterium</taxon>
    </lineage>
</organism>
<accession>A0ABP9AB87</accession>
<feature type="compositionally biased region" description="Basic and acidic residues" evidence="1">
    <location>
        <begin position="73"/>
        <end position="82"/>
    </location>
</feature>
<comment type="caution">
    <text evidence="2">The sequence shown here is derived from an EMBL/GenBank/DDBJ whole genome shotgun (WGS) entry which is preliminary data.</text>
</comment>
<proteinExistence type="predicted"/>
<reference evidence="3" key="1">
    <citation type="journal article" date="2019" name="Int. J. Syst. Evol. Microbiol.">
        <title>The Global Catalogue of Microorganisms (GCM) 10K type strain sequencing project: providing services to taxonomists for standard genome sequencing and annotation.</title>
        <authorList>
            <consortium name="The Broad Institute Genomics Platform"/>
            <consortium name="The Broad Institute Genome Sequencing Center for Infectious Disease"/>
            <person name="Wu L."/>
            <person name="Ma J."/>
        </authorList>
    </citation>
    <scope>NUCLEOTIDE SEQUENCE [LARGE SCALE GENOMIC DNA]</scope>
    <source>
        <strain evidence="3">JCM 18537</strain>
    </source>
</reference>
<dbReference type="RefSeq" id="WP_345439067.1">
    <property type="nucleotide sequence ID" value="NZ_BAABKO010000003.1"/>
</dbReference>
<evidence type="ECO:0000313" key="3">
    <source>
        <dbReference type="Proteomes" id="UP001501645"/>
    </source>
</evidence>
<dbReference type="EMBL" id="BAABKO010000003">
    <property type="protein sequence ID" value="GAA4776821.1"/>
    <property type="molecule type" value="Genomic_DNA"/>
</dbReference>
<gene>
    <name evidence="2" type="ORF">GCM10023351_21960</name>
</gene>
<evidence type="ECO:0000256" key="1">
    <source>
        <dbReference type="SAM" id="MobiDB-lite"/>
    </source>
</evidence>
<dbReference type="Proteomes" id="UP001501645">
    <property type="component" value="Unassembled WGS sequence"/>
</dbReference>
<keyword evidence="3" id="KW-1185">Reference proteome</keyword>